<evidence type="ECO:0000256" key="3">
    <source>
        <dbReference type="ARBA" id="ARBA00022630"/>
    </source>
</evidence>
<comment type="pathway">
    <text evidence="1">Cofactor biosynthesis; FMN biosynthesis; FMN from riboflavin (ATP route): step 1/1.</text>
</comment>
<dbReference type="PANTHER" id="PTHR22749:SF6">
    <property type="entry name" value="RIBOFLAVIN KINASE"/>
    <property type="match status" value="1"/>
</dbReference>
<keyword evidence="10" id="KW-1185">Reference proteome</keyword>
<protein>
    <recommendedName>
        <fullName evidence="2">riboflavin kinase</fullName>
        <ecNumber evidence="2">2.7.1.26</ecNumber>
    </recommendedName>
</protein>
<dbReference type="SMART" id="SM00904">
    <property type="entry name" value="Flavokinase"/>
    <property type="match status" value="1"/>
</dbReference>
<comment type="caution">
    <text evidence="9">The sequence shown here is derived from an EMBL/GenBank/DDBJ whole genome shotgun (WGS) entry which is preliminary data.</text>
</comment>
<evidence type="ECO:0000256" key="4">
    <source>
        <dbReference type="ARBA" id="ARBA00022643"/>
    </source>
</evidence>
<dbReference type="InterPro" id="IPR023468">
    <property type="entry name" value="Riboflavin_kinase"/>
</dbReference>
<gene>
    <name evidence="9" type="ORF">ADUPG1_008595</name>
</gene>
<evidence type="ECO:0000256" key="5">
    <source>
        <dbReference type="ARBA" id="ARBA00022679"/>
    </source>
</evidence>
<dbReference type="EC" id="2.7.1.26" evidence="2"/>
<dbReference type="InterPro" id="IPR023465">
    <property type="entry name" value="Riboflavin_kinase_dom_sf"/>
</dbReference>
<evidence type="ECO:0000256" key="2">
    <source>
        <dbReference type="ARBA" id="ARBA00012105"/>
    </source>
</evidence>
<reference evidence="9" key="1">
    <citation type="submission" date="2022-03" db="EMBL/GenBank/DDBJ databases">
        <title>Draft genome sequence of Aduncisulcus paluster, a free-living microaerophilic Fornicata.</title>
        <authorList>
            <person name="Yuyama I."/>
            <person name="Kume K."/>
            <person name="Tamura T."/>
            <person name="Inagaki Y."/>
            <person name="Hashimoto T."/>
        </authorList>
    </citation>
    <scope>NUCLEOTIDE SEQUENCE</scope>
    <source>
        <strain evidence="9">NY0171</strain>
    </source>
</reference>
<keyword evidence="9" id="KW-0418">Kinase</keyword>
<dbReference type="Proteomes" id="UP001057375">
    <property type="component" value="Unassembled WGS sequence"/>
</dbReference>
<keyword evidence="5" id="KW-0808">Transferase</keyword>
<evidence type="ECO:0000313" key="10">
    <source>
        <dbReference type="Proteomes" id="UP001057375"/>
    </source>
</evidence>
<organism evidence="9 10">
    <name type="scientific">Aduncisulcus paluster</name>
    <dbReference type="NCBI Taxonomy" id="2918883"/>
    <lineage>
        <taxon>Eukaryota</taxon>
        <taxon>Metamonada</taxon>
        <taxon>Carpediemonas-like organisms</taxon>
        <taxon>Aduncisulcus</taxon>
    </lineage>
</organism>
<evidence type="ECO:0000259" key="8">
    <source>
        <dbReference type="SMART" id="SM00904"/>
    </source>
</evidence>
<evidence type="ECO:0000313" key="9">
    <source>
        <dbReference type="EMBL" id="GKT35433.1"/>
    </source>
</evidence>
<keyword evidence="6" id="KW-0547">Nucleotide-binding</keyword>
<sequence>MTDSDIIRRGIEPYFLTIKGIVVHGYKRGRMIGYPTANLGDIKTKGEYSDLKDGTYAGFCHISPKKECSYEHSVIYPCLVSIGTNPTFNGTSTVPKTIEVHICHIFPEEFYGQNLSVCLTSFIRPIVHFSSIDELKKTITLDKEYFLDHQADIMREKRSEIMKGLFE</sequence>
<evidence type="ECO:0000256" key="7">
    <source>
        <dbReference type="ARBA" id="ARBA00022840"/>
    </source>
</evidence>
<feature type="domain" description="Riboflavin kinase" evidence="8">
    <location>
        <begin position="15"/>
        <end position="151"/>
    </location>
</feature>
<evidence type="ECO:0000256" key="6">
    <source>
        <dbReference type="ARBA" id="ARBA00022741"/>
    </source>
</evidence>
<dbReference type="InterPro" id="IPR015865">
    <property type="entry name" value="Riboflavin_kinase_bac/euk"/>
</dbReference>
<dbReference type="Pfam" id="PF01687">
    <property type="entry name" value="Flavokinase"/>
    <property type="match status" value="1"/>
</dbReference>
<name>A0ABQ5KSI5_9EUKA</name>
<dbReference type="Gene3D" id="2.40.30.30">
    <property type="entry name" value="Riboflavin kinase-like"/>
    <property type="match status" value="1"/>
</dbReference>
<keyword evidence="7" id="KW-0067">ATP-binding</keyword>
<dbReference type="EMBL" id="BQXS01010989">
    <property type="protein sequence ID" value="GKT35433.1"/>
    <property type="molecule type" value="Genomic_DNA"/>
</dbReference>
<dbReference type="PANTHER" id="PTHR22749">
    <property type="entry name" value="RIBOFLAVIN KINASE/FMN ADENYLYLTRANSFERASE"/>
    <property type="match status" value="1"/>
</dbReference>
<proteinExistence type="predicted"/>
<dbReference type="GO" id="GO:0016301">
    <property type="term" value="F:kinase activity"/>
    <property type="evidence" value="ECO:0007669"/>
    <property type="project" value="UniProtKB-KW"/>
</dbReference>
<keyword evidence="3" id="KW-0285">Flavoprotein</keyword>
<evidence type="ECO:0000256" key="1">
    <source>
        <dbReference type="ARBA" id="ARBA00005201"/>
    </source>
</evidence>
<accession>A0ABQ5KSI5</accession>
<dbReference type="SUPFAM" id="SSF82114">
    <property type="entry name" value="Riboflavin kinase-like"/>
    <property type="match status" value="1"/>
</dbReference>
<keyword evidence="4" id="KW-0288">FMN</keyword>